<dbReference type="InterPro" id="IPR030470">
    <property type="entry name" value="UbiA_prenylTrfase_CS"/>
</dbReference>
<dbReference type="PANTHER" id="PTHR11048:SF28">
    <property type="entry name" value="4-HYDROXYBENZOATE POLYPRENYLTRANSFERASE, MITOCHONDRIAL"/>
    <property type="match status" value="1"/>
</dbReference>
<evidence type="ECO:0000256" key="9">
    <source>
        <dbReference type="ARBA" id="ARBA00022989"/>
    </source>
</evidence>
<comment type="pathway">
    <text evidence="11">Cofactor biosynthesis; ubiquinone biosynthesis.</text>
</comment>
<evidence type="ECO:0000256" key="10">
    <source>
        <dbReference type="ARBA" id="ARBA00023136"/>
    </source>
</evidence>
<feature type="transmembrane region" description="Helical" evidence="11">
    <location>
        <begin position="246"/>
        <end position="266"/>
    </location>
</feature>
<dbReference type="HAMAP" id="MF_01635">
    <property type="entry name" value="UbiA"/>
    <property type="match status" value="1"/>
</dbReference>
<accession>A0A501XFB2</accession>
<evidence type="ECO:0000256" key="3">
    <source>
        <dbReference type="ARBA" id="ARBA00005985"/>
    </source>
</evidence>
<keyword evidence="6 11" id="KW-0808">Transferase</keyword>
<feature type="transmembrane region" description="Helical" evidence="11">
    <location>
        <begin position="220"/>
        <end position="240"/>
    </location>
</feature>
<organism evidence="13 14">
    <name type="scientific">Sandaracinobacter neustonicus</name>
    <dbReference type="NCBI Taxonomy" id="1715348"/>
    <lineage>
        <taxon>Bacteria</taxon>
        <taxon>Pseudomonadati</taxon>
        <taxon>Pseudomonadota</taxon>
        <taxon>Alphaproteobacteria</taxon>
        <taxon>Sphingomonadales</taxon>
        <taxon>Sphingosinicellaceae</taxon>
        <taxon>Sandaracinobacter</taxon>
    </lineage>
</organism>
<keyword evidence="5 11" id="KW-0997">Cell inner membrane</keyword>
<dbReference type="FunFam" id="1.10.357.140:FF:000008">
    <property type="entry name" value="4-hydroxybenzoate octaprenyltransferase"/>
    <property type="match status" value="1"/>
</dbReference>
<evidence type="ECO:0000256" key="2">
    <source>
        <dbReference type="ARBA" id="ARBA00004141"/>
    </source>
</evidence>
<dbReference type="GO" id="GO:0005886">
    <property type="term" value="C:plasma membrane"/>
    <property type="evidence" value="ECO:0007669"/>
    <property type="project" value="UniProtKB-SubCell"/>
</dbReference>
<dbReference type="OrthoDB" id="9782418at2"/>
<keyword evidence="8 11" id="KW-0812">Transmembrane</keyword>
<comment type="function">
    <text evidence="11">Catalyzes the prenylation of para-hydroxybenzoate (PHB) with an all-trans polyprenyl group. Mediates the second step in the final reaction sequence of ubiquinone-8 (UQ-8) biosynthesis, which is the condensation of the polyisoprenoid side chain with PHB, generating the first membrane-bound Q intermediate 3-octaprenyl-4-hydroxybenzoate.</text>
</comment>
<evidence type="ECO:0000256" key="12">
    <source>
        <dbReference type="NCBIfam" id="TIGR01474"/>
    </source>
</evidence>
<dbReference type="CDD" id="cd13959">
    <property type="entry name" value="PT_UbiA_COQ2"/>
    <property type="match status" value="1"/>
</dbReference>
<dbReference type="GO" id="GO:0008412">
    <property type="term" value="F:4-hydroxybenzoate polyprenyltransferase activity"/>
    <property type="evidence" value="ECO:0007669"/>
    <property type="project" value="UniProtKB-UniRule"/>
</dbReference>
<dbReference type="AlphaFoldDB" id="A0A501XFB2"/>
<dbReference type="Gene3D" id="1.10.357.140">
    <property type="entry name" value="UbiA prenyltransferase"/>
    <property type="match status" value="1"/>
</dbReference>
<keyword evidence="9 11" id="KW-1133">Transmembrane helix</keyword>
<dbReference type="EMBL" id="VFSU01000032">
    <property type="protein sequence ID" value="TPE59099.1"/>
    <property type="molecule type" value="Genomic_DNA"/>
</dbReference>
<dbReference type="InterPro" id="IPR000537">
    <property type="entry name" value="UbiA_prenyltransferase"/>
</dbReference>
<dbReference type="InterPro" id="IPR039653">
    <property type="entry name" value="Prenyltransferase"/>
</dbReference>
<evidence type="ECO:0000313" key="13">
    <source>
        <dbReference type="EMBL" id="TPE59099.1"/>
    </source>
</evidence>
<dbReference type="Proteomes" id="UP000319897">
    <property type="component" value="Unassembled WGS sequence"/>
</dbReference>
<dbReference type="EC" id="2.5.1.39" evidence="11 12"/>
<dbReference type="UniPathway" id="UPA00232"/>
<comment type="subcellular location">
    <subcellularLocation>
        <location evidence="11">Cell inner membrane</location>
        <topology evidence="11">Multi-pass membrane protein</topology>
    </subcellularLocation>
    <subcellularLocation>
        <location evidence="2">Membrane</location>
        <topology evidence="2">Multi-pass membrane protein</topology>
    </subcellularLocation>
</comment>
<reference evidence="13 14" key="1">
    <citation type="submission" date="2019-06" db="EMBL/GenBank/DDBJ databases">
        <authorList>
            <person name="Lee I."/>
            <person name="Jang G.I."/>
            <person name="Hwang C.Y."/>
        </authorList>
    </citation>
    <scope>NUCLEOTIDE SEQUENCE [LARGE SCALE GENOMIC DNA]</scope>
    <source>
        <strain evidence="13 14">PAMC 28131</strain>
    </source>
</reference>
<feature type="transmembrane region" description="Helical" evidence="11">
    <location>
        <begin position="150"/>
        <end position="167"/>
    </location>
</feature>
<evidence type="ECO:0000313" key="14">
    <source>
        <dbReference type="Proteomes" id="UP000319897"/>
    </source>
</evidence>
<keyword evidence="11" id="KW-0460">Magnesium</keyword>
<keyword evidence="7 11" id="KW-0831">Ubiquinone biosynthesis</keyword>
<proteinExistence type="inferred from homology"/>
<evidence type="ECO:0000256" key="4">
    <source>
        <dbReference type="ARBA" id="ARBA00022475"/>
    </source>
</evidence>
<protein>
    <recommendedName>
        <fullName evidence="11 12">4-hydroxybenzoate octaprenyltransferase</fullName>
        <ecNumber evidence="11 12">2.5.1.39</ecNumber>
    </recommendedName>
    <alternativeName>
        <fullName evidence="11">4-HB polyprenyltransferase</fullName>
    </alternativeName>
</protein>
<evidence type="ECO:0000256" key="7">
    <source>
        <dbReference type="ARBA" id="ARBA00022688"/>
    </source>
</evidence>
<evidence type="ECO:0000256" key="1">
    <source>
        <dbReference type="ARBA" id="ARBA00001946"/>
    </source>
</evidence>
<comment type="caution">
    <text evidence="13">The sequence shown here is derived from an EMBL/GenBank/DDBJ whole genome shotgun (WGS) entry which is preliminary data.</text>
</comment>
<dbReference type="FunFam" id="1.20.120.1780:FF:000001">
    <property type="entry name" value="4-hydroxybenzoate octaprenyltransferase"/>
    <property type="match status" value="1"/>
</dbReference>
<dbReference type="Pfam" id="PF01040">
    <property type="entry name" value="UbiA"/>
    <property type="match status" value="1"/>
</dbReference>
<comment type="catalytic activity">
    <reaction evidence="11">
        <text>all-trans-octaprenyl diphosphate + 4-hydroxybenzoate = 4-hydroxy-3-(all-trans-octaprenyl)benzoate + diphosphate</text>
        <dbReference type="Rhea" id="RHEA:27782"/>
        <dbReference type="ChEBI" id="CHEBI:1617"/>
        <dbReference type="ChEBI" id="CHEBI:17879"/>
        <dbReference type="ChEBI" id="CHEBI:33019"/>
        <dbReference type="ChEBI" id="CHEBI:57711"/>
        <dbReference type="EC" id="2.5.1.39"/>
    </reaction>
</comment>
<comment type="similarity">
    <text evidence="3 11">Belongs to the UbiA prenyltransferase family.</text>
</comment>
<keyword evidence="10 11" id="KW-0472">Membrane</keyword>
<evidence type="ECO:0000256" key="8">
    <source>
        <dbReference type="ARBA" id="ARBA00022692"/>
    </source>
</evidence>
<dbReference type="InterPro" id="IPR044878">
    <property type="entry name" value="UbiA_sf"/>
</dbReference>
<keyword evidence="4 11" id="KW-1003">Cell membrane</keyword>
<dbReference type="GO" id="GO:0006744">
    <property type="term" value="P:ubiquinone biosynthetic process"/>
    <property type="evidence" value="ECO:0007669"/>
    <property type="project" value="UniProtKB-UniRule"/>
</dbReference>
<dbReference type="PANTHER" id="PTHR11048">
    <property type="entry name" value="PRENYLTRANSFERASES"/>
    <property type="match status" value="1"/>
</dbReference>
<dbReference type="NCBIfam" id="TIGR01474">
    <property type="entry name" value="ubiA_proteo"/>
    <property type="match status" value="1"/>
</dbReference>
<sequence length="301" mass="32617">MTPDALPNWVDRLPPRAALYARLARFDRPAGIWLLFWPCLMGAFLAPPAGWWRWWPLFLLGSIAMRAAGCVYNDIVDRDLDAQVARTANRPVASGAISLRSAWAFLLALSLVGLGVLLALPFAAQLVALASLLLVAAYPFMKRITWWPQAWLGLTFNWGLPVGWAAAEPALRADLPTMLLAYAAAFFWTLGYDSIYAAQDVEDDALAGVKSSARALGARLKAGVALFYTLTIGLLAAALWRWTGSVVPLIGLLPAGLHLGWQALTLDPADVGSALRRFRANQFGGFLLLLPILLAALIRAA</sequence>
<dbReference type="InterPro" id="IPR006370">
    <property type="entry name" value="HB_polyprenyltransferase-like"/>
</dbReference>
<feature type="transmembrane region" description="Helical" evidence="11">
    <location>
        <begin position="179"/>
        <end position="199"/>
    </location>
</feature>
<feature type="transmembrane region" description="Helical" evidence="11">
    <location>
        <begin position="30"/>
        <end position="48"/>
    </location>
</feature>
<evidence type="ECO:0000256" key="11">
    <source>
        <dbReference type="HAMAP-Rule" id="MF_01635"/>
    </source>
</evidence>
<dbReference type="PROSITE" id="PS00943">
    <property type="entry name" value="UBIA"/>
    <property type="match status" value="1"/>
</dbReference>
<gene>
    <name evidence="11" type="primary">ubiA</name>
    <name evidence="13" type="ORF">FJQ54_15000</name>
</gene>
<name>A0A501XFB2_9SPHN</name>
<evidence type="ECO:0000256" key="5">
    <source>
        <dbReference type="ARBA" id="ARBA00022519"/>
    </source>
</evidence>
<comment type="cofactor">
    <cofactor evidence="1 11">
        <name>Mg(2+)</name>
        <dbReference type="ChEBI" id="CHEBI:18420"/>
    </cofactor>
</comment>
<evidence type="ECO:0000256" key="6">
    <source>
        <dbReference type="ARBA" id="ARBA00022679"/>
    </source>
</evidence>
<feature type="transmembrane region" description="Helical" evidence="11">
    <location>
        <begin position="278"/>
        <end position="298"/>
    </location>
</feature>
<dbReference type="RefSeq" id="WP_140929234.1">
    <property type="nucleotide sequence ID" value="NZ_VFSU01000032.1"/>
</dbReference>
<dbReference type="Gene3D" id="1.20.120.1780">
    <property type="entry name" value="UbiA prenyltransferase"/>
    <property type="match status" value="1"/>
</dbReference>
<keyword evidence="14" id="KW-1185">Reference proteome</keyword>